<dbReference type="Pfam" id="PF13041">
    <property type="entry name" value="PPR_2"/>
    <property type="match status" value="1"/>
</dbReference>
<organism evidence="3">
    <name type="scientific">Compsopogon caeruleus</name>
    <dbReference type="NCBI Taxonomy" id="31354"/>
    <lineage>
        <taxon>Eukaryota</taxon>
        <taxon>Rhodophyta</taxon>
        <taxon>Compsopogonophyceae</taxon>
        <taxon>Compsopogonales</taxon>
        <taxon>Compsopogonaceae</taxon>
        <taxon>Compsopogon</taxon>
    </lineage>
</organism>
<dbReference type="PROSITE" id="PS51375">
    <property type="entry name" value="PPR"/>
    <property type="match status" value="4"/>
</dbReference>
<evidence type="ECO:0008006" key="4">
    <source>
        <dbReference type="Google" id="ProtNLM"/>
    </source>
</evidence>
<keyword evidence="1" id="KW-0677">Repeat</keyword>
<dbReference type="AlphaFoldDB" id="A0A7S1XBP4"/>
<evidence type="ECO:0000313" key="3">
    <source>
        <dbReference type="EMBL" id="CAD9224874.1"/>
    </source>
</evidence>
<accession>A0A7S1XBP4</accession>
<feature type="repeat" description="PPR" evidence="2">
    <location>
        <begin position="172"/>
        <end position="206"/>
    </location>
</feature>
<name>A0A7S1XBP4_9RHOD</name>
<gene>
    <name evidence="3" type="ORF">CCAE0312_LOCUS1058</name>
</gene>
<protein>
    <recommendedName>
        <fullName evidence="4">Pentacotripeptide-repeat region of PRORP domain-containing protein</fullName>
    </recommendedName>
</protein>
<proteinExistence type="predicted"/>
<reference evidence="3" key="1">
    <citation type="submission" date="2021-01" db="EMBL/GenBank/DDBJ databases">
        <authorList>
            <person name="Corre E."/>
            <person name="Pelletier E."/>
            <person name="Niang G."/>
            <person name="Scheremetjew M."/>
            <person name="Finn R."/>
            <person name="Kale V."/>
            <person name="Holt S."/>
            <person name="Cochrane G."/>
            <person name="Meng A."/>
            <person name="Brown T."/>
            <person name="Cohen L."/>
        </authorList>
    </citation>
    <scope>NUCLEOTIDE SEQUENCE</scope>
    <source>
        <strain evidence="3">SAG 36.94</strain>
    </source>
</reference>
<feature type="repeat" description="PPR" evidence="2">
    <location>
        <begin position="277"/>
        <end position="311"/>
    </location>
</feature>
<sequence length="562" mass="64344">MARLRRLSSDYGQGFDARDLVRGVFHGTGPDTMRMRAFLGGPWFMAFWGAGVLRRDWFATTLIQVRWNARWKYEDKVAAVRVLEEAMKRLHVAVDARWLALSVSIPARAGRPWEAEQWLDDFLDKDSGTADVVNVASVNTVVKGYVSTGKVEEARRVANRFLNHPNPELRSNVKTFSIIVDGCAKRRDPESTRRELDRMVQLGIAPNTVTYNGLMEAACASMPVKSAGPILAEMKDRNLDPDNVTYNIIVRNLSQAGRLPEARRVLDSMRASRVTPDHVSFNTILDGYLDRNLVSEVGSVLHDMKGQGVSMDAYSAARFLDFEAKQNAPDKAMEIFRSFNQQGISMDQRSYHSIIYVLAKNERDKEAQEVLRRFEWDEKFESLVPYRILSREYARRRRPDLQKWLLHHLRMLGWDIDADMLRWVWASLGVHRPSRHARLVQEFLLECGLEFRRDSLCVPAFFAAGFLEDPVPALRVVKQHFSDDITFQAEICLLAVSLRHTKGTTDPSDSFASFLRTACRDELRTRSIQVTRLRQHLEECSPSRERECLFALLEGQDHRAAA</sequence>
<dbReference type="PANTHER" id="PTHR47447:SF21">
    <property type="entry name" value="PENTACOTRIPEPTIDE-REPEAT REGION OF PRORP DOMAIN-CONTAINING PROTEIN"/>
    <property type="match status" value="1"/>
</dbReference>
<feature type="repeat" description="PPR" evidence="2">
    <location>
        <begin position="242"/>
        <end position="276"/>
    </location>
</feature>
<dbReference type="InterPro" id="IPR002885">
    <property type="entry name" value="PPR_rpt"/>
</dbReference>
<dbReference type="PANTHER" id="PTHR47447">
    <property type="entry name" value="OS03G0856100 PROTEIN"/>
    <property type="match status" value="1"/>
</dbReference>
<dbReference type="Gene3D" id="1.25.40.10">
    <property type="entry name" value="Tetratricopeptide repeat domain"/>
    <property type="match status" value="3"/>
</dbReference>
<dbReference type="InterPro" id="IPR011990">
    <property type="entry name" value="TPR-like_helical_dom_sf"/>
</dbReference>
<evidence type="ECO:0000256" key="2">
    <source>
        <dbReference type="PROSITE-ProRule" id="PRU00708"/>
    </source>
</evidence>
<feature type="repeat" description="PPR" evidence="2">
    <location>
        <begin position="207"/>
        <end position="241"/>
    </location>
</feature>
<dbReference type="EMBL" id="HBGH01001982">
    <property type="protein sequence ID" value="CAD9224874.1"/>
    <property type="molecule type" value="Transcribed_RNA"/>
</dbReference>
<evidence type="ECO:0000256" key="1">
    <source>
        <dbReference type="ARBA" id="ARBA00022737"/>
    </source>
</evidence>
<dbReference type="NCBIfam" id="TIGR00756">
    <property type="entry name" value="PPR"/>
    <property type="match status" value="2"/>
</dbReference>
<dbReference type="Pfam" id="PF01535">
    <property type="entry name" value="PPR"/>
    <property type="match status" value="2"/>
</dbReference>